<dbReference type="Proteomes" id="UP000887580">
    <property type="component" value="Unplaced"/>
</dbReference>
<protein>
    <submittedName>
        <fullName evidence="2">Transthyretin-like family protein</fullName>
    </submittedName>
</protein>
<name>A0AC35GTE4_9BILA</name>
<evidence type="ECO:0000313" key="1">
    <source>
        <dbReference type="Proteomes" id="UP000887580"/>
    </source>
</evidence>
<evidence type="ECO:0000313" key="2">
    <source>
        <dbReference type="WBParaSite" id="PS1159_v2.g8545.t1"/>
    </source>
</evidence>
<organism evidence="1 2">
    <name type="scientific">Panagrolaimus sp. PS1159</name>
    <dbReference type="NCBI Taxonomy" id="55785"/>
    <lineage>
        <taxon>Eukaryota</taxon>
        <taxon>Metazoa</taxon>
        <taxon>Ecdysozoa</taxon>
        <taxon>Nematoda</taxon>
        <taxon>Chromadorea</taxon>
        <taxon>Rhabditida</taxon>
        <taxon>Tylenchina</taxon>
        <taxon>Panagrolaimomorpha</taxon>
        <taxon>Panagrolaimoidea</taxon>
        <taxon>Panagrolaimidae</taxon>
        <taxon>Panagrolaimus</taxon>
    </lineage>
</organism>
<accession>A0AC35GTE4</accession>
<sequence length="140" mass="16148">MKLFLIVFVLAAFQLYYVKGFQYTSIERGDYKFYGLVKCANGNPIQNEATVRLMERDDVTSDDLMSFDKVQSNGKFFLTTIEADDDWPTPRWELYLQFLDVCEKGEYKLSGFVKPDTSNTGYTTTYTITPNDVFAEVYGL</sequence>
<reference evidence="2" key="1">
    <citation type="submission" date="2022-11" db="UniProtKB">
        <authorList>
            <consortium name="WormBaseParasite"/>
        </authorList>
    </citation>
    <scope>IDENTIFICATION</scope>
</reference>
<dbReference type="WBParaSite" id="PS1159_v2.g8545.t1">
    <property type="protein sequence ID" value="PS1159_v2.g8545.t1"/>
    <property type="gene ID" value="PS1159_v2.g8545"/>
</dbReference>
<proteinExistence type="predicted"/>